<comment type="cofactor">
    <cofactor evidence="4">
        <name>Zn(2+)</name>
        <dbReference type="ChEBI" id="CHEBI:29105"/>
    </cofactor>
    <text evidence="4">Binds 1 zinc ion per subunit.</text>
</comment>
<dbReference type="GO" id="GO:0004089">
    <property type="term" value="F:carbonate dehydratase activity"/>
    <property type="evidence" value="ECO:0007669"/>
    <property type="project" value="UniProtKB-UniRule"/>
</dbReference>
<dbReference type="OrthoDB" id="10248475at2759"/>
<dbReference type="PANTHER" id="PTHR43175:SF3">
    <property type="entry name" value="CARBON DISULFIDE HYDROLASE"/>
    <property type="match status" value="1"/>
</dbReference>
<feature type="binding site" evidence="4">
    <location>
        <position position="5"/>
    </location>
    <ligand>
        <name>Zn(2+)</name>
        <dbReference type="ChEBI" id="CHEBI:29105"/>
    </ligand>
</feature>
<dbReference type="RefSeq" id="XP_045963115.1">
    <property type="nucleotide sequence ID" value="XM_046106122.1"/>
</dbReference>
<evidence type="ECO:0000313" key="7">
    <source>
        <dbReference type="Proteomes" id="UP000758603"/>
    </source>
</evidence>
<keyword evidence="5" id="KW-0456">Lyase</keyword>
<accession>A0A9P9A3J3</accession>
<comment type="caution">
    <text evidence="6">The sequence shown here is derived from an EMBL/GenBank/DDBJ whole genome shotgun (WGS) entry which is preliminary data.</text>
</comment>
<dbReference type="Proteomes" id="UP000758603">
    <property type="component" value="Unassembled WGS sequence"/>
</dbReference>
<comment type="function">
    <text evidence="5">Reversible hydration of carbon dioxide.</text>
</comment>
<evidence type="ECO:0000256" key="5">
    <source>
        <dbReference type="RuleBase" id="RU003956"/>
    </source>
</evidence>
<keyword evidence="3 4" id="KW-0862">Zinc</keyword>
<dbReference type="Gene3D" id="3.40.1050.10">
    <property type="entry name" value="Carbonic anhydrase"/>
    <property type="match status" value="1"/>
</dbReference>
<protein>
    <recommendedName>
        <fullName evidence="5">Carbonic anhydrase</fullName>
        <ecNumber evidence="5">4.2.1.1</ecNumber>
    </recommendedName>
    <alternativeName>
        <fullName evidence="5">Carbonate dehydratase</fullName>
    </alternativeName>
</protein>
<proteinExistence type="inferred from homology"/>
<comment type="catalytic activity">
    <reaction evidence="5">
        <text>hydrogencarbonate + H(+) = CO2 + H2O</text>
        <dbReference type="Rhea" id="RHEA:10748"/>
        <dbReference type="ChEBI" id="CHEBI:15377"/>
        <dbReference type="ChEBI" id="CHEBI:15378"/>
        <dbReference type="ChEBI" id="CHEBI:16526"/>
        <dbReference type="ChEBI" id="CHEBI:17544"/>
        <dbReference type="EC" id="4.2.1.1"/>
    </reaction>
</comment>
<organism evidence="6 7">
    <name type="scientific">Truncatella angustata</name>
    <dbReference type="NCBI Taxonomy" id="152316"/>
    <lineage>
        <taxon>Eukaryota</taxon>
        <taxon>Fungi</taxon>
        <taxon>Dikarya</taxon>
        <taxon>Ascomycota</taxon>
        <taxon>Pezizomycotina</taxon>
        <taxon>Sordariomycetes</taxon>
        <taxon>Xylariomycetidae</taxon>
        <taxon>Amphisphaeriales</taxon>
        <taxon>Sporocadaceae</taxon>
        <taxon>Truncatella</taxon>
    </lineage>
</organism>
<dbReference type="InterPro" id="IPR036874">
    <property type="entry name" value="Carbonic_anhydrase_sf"/>
</dbReference>
<dbReference type="SUPFAM" id="SSF53056">
    <property type="entry name" value="beta-carbonic anhydrase, cab"/>
    <property type="match status" value="1"/>
</dbReference>
<dbReference type="SMART" id="SM00947">
    <property type="entry name" value="Pro_CA"/>
    <property type="match status" value="1"/>
</dbReference>
<keyword evidence="2 4" id="KW-0479">Metal-binding</keyword>
<dbReference type="GO" id="GO:0008270">
    <property type="term" value="F:zinc ion binding"/>
    <property type="evidence" value="ECO:0007669"/>
    <property type="project" value="UniProtKB-UniRule"/>
</dbReference>
<sequence length="138" mass="14961">MTVSCMDPRVIPEELCGLSAGQIPVIRCAGGRAQLAVNDIAVLNALIGISEIVLIHHQDCGLMHKTDEQLRQKVTSLSVSAASNINFDGLAIDDLRQSLKHDIAWLSQHPLIKHETIITGLAYDIDTGALERVDSDLL</sequence>
<reference evidence="6" key="1">
    <citation type="journal article" date="2021" name="Nat. Commun.">
        <title>Genetic determinants of endophytism in the Arabidopsis root mycobiome.</title>
        <authorList>
            <person name="Mesny F."/>
            <person name="Miyauchi S."/>
            <person name="Thiergart T."/>
            <person name="Pickel B."/>
            <person name="Atanasova L."/>
            <person name="Karlsson M."/>
            <person name="Huettel B."/>
            <person name="Barry K.W."/>
            <person name="Haridas S."/>
            <person name="Chen C."/>
            <person name="Bauer D."/>
            <person name="Andreopoulos W."/>
            <person name="Pangilinan J."/>
            <person name="LaButti K."/>
            <person name="Riley R."/>
            <person name="Lipzen A."/>
            <person name="Clum A."/>
            <person name="Drula E."/>
            <person name="Henrissat B."/>
            <person name="Kohler A."/>
            <person name="Grigoriev I.V."/>
            <person name="Martin F.M."/>
            <person name="Hacquard S."/>
        </authorList>
    </citation>
    <scope>NUCLEOTIDE SEQUENCE</scope>
    <source>
        <strain evidence="6">MPI-SDFR-AT-0073</strain>
    </source>
</reference>
<feature type="binding site" evidence="4">
    <location>
        <position position="60"/>
    </location>
    <ligand>
        <name>Zn(2+)</name>
        <dbReference type="ChEBI" id="CHEBI:29105"/>
    </ligand>
</feature>
<dbReference type="Pfam" id="PF00484">
    <property type="entry name" value="Pro_CA"/>
    <property type="match status" value="1"/>
</dbReference>
<keyword evidence="7" id="KW-1185">Reference proteome</keyword>
<dbReference type="GeneID" id="70135013"/>
<comment type="similarity">
    <text evidence="1 5">Belongs to the beta-class carbonic anhydrase family.</text>
</comment>
<dbReference type="AlphaFoldDB" id="A0A9P9A3J3"/>
<dbReference type="InterPro" id="IPR001765">
    <property type="entry name" value="Carbonic_anhydrase"/>
</dbReference>
<evidence type="ECO:0000256" key="1">
    <source>
        <dbReference type="ARBA" id="ARBA00006217"/>
    </source>
</evidence>
<dbReference type="EC" id="4.2.1.1" evidence="5"/>
<gene>
    <name evidence="6" type="ORF">BKA67DRAFT_652256</name>
</gene>
<evidence type="ECO:0000256" key="4">
    <source>
        <dbReference type="PIRSR" id="PIRSR601765-1"/>
    </source>
</evidence>
<feature type="binding site" evidence="4">
    <location>
        <position position="7"/>
    </location>
    <ligand>
        <name>Zn(2+)</name>
        <dbReference type="ChEBI" id="CHEBI:29105"/>
    </ligand>
</feature>
<feature type="binding site" evidence="4">
    <location>
        <position position="57"/>
    </location>
    <ligand>
        <name>Zn(2+)</name>
        <dbReference type="ChEBI" id="CHEBI:29105"/>
    </ligand>
</feature>
<evidence type="ECO:0000313" key="6">
    <source>
        <dbReference type="EMBL" id="KAH6658984.1"/>
    </source>
</evidence>
<evidence type="ECO:0000256" key="3">
    <source>
        <dbReference type="ARBA" id="ARBA00022833"/>
    </source>
</evidence>
<dbReference type="PANTHER" id="PTHR43175">
    <property type="entry name" value="CARBONIC ANHYDRASE"/>
    <property type="match status" value="1"/>
</dbReference>
<name>A0A9P9A3J3_9PEZI</name>
<evidence type="ECO:0000256" key="2">
    <source>
        <dbReference type="ARBA" id="ARBA00022723"/>
    </source>
</evidence>
<dbReference type="EMBL" id="JAGPXC010000001">
    <property type="protein sequence ID" value="KAH6658984.1"/>
    <property type="molecule type" value="Genomic_DNA"/>
</dbReference>